<evidence type="ECO:0000313" key="3">
    <source>
        <dbReference type="Proteomes" id="UP001597371"/>
    </source>
</evidence>
<dbReference type="EMBL" id="JBHUIJ010000019">
    <property type="protein sequence ID" value="MFD2238584.1"/>
    <property type="molecule type" value="Genomic_DNA"/>
</dbReference>
<accession>A0ABW5CMN5</accession>
<feature type="domain" description="Glycosyl transferase family 25" evidence="1">
    <location>
        <begin position="5"/>
        <end position="177"/>
    </location>
</feature>
<evidence type="ECO:0000313" key="2">
    <source>
        <dbReference type="EMBL" id="MFD2238584.1"/>
    </source>
</evidence>
<name>A0ABW5CMN5_9HYPH</name>
<sequence length="246" mass="27775">MKLAAYVINLDRSLDRLAAFSADAKRAELEFTRVAAVDGREIPVTERTLLDEAGFRRDHGKRPMPGEYGCYASHIKVLQLFLEGGADVALILEDDAKVPADLNAQLDDILSRDDWDLVKLTHHRMTHLKAERRLASGRTLGRASFGPTGSSAAYLVKRAAAARLVESLVPMTLPYDVALERGWAHGIRVRHVRPDVVKPNIETGRSLTQEEGNYRRMRLKPWRRLTTLRFRTIDFVRRLAGAWARP</sequence>
<gene>
    <name evidence="2" type="ORF">ACFSKQ_14100</name>
</gene>
<reference evidence="3" key="1">
    <citation type="journal article" date="2019" name="Int. J. Syst. Evol. Microbiol.">
        <title>The Global Catalogue of Microorganisms (GCM) 10K type strain sequencing project: providing services to taxonomists for standard genome sequencing and annotation.</title>
        <authorList>
            <consortium name="The Broad Institute Genomics Platform"/>
            <consortium name="The Broad Institute Genome Sequencing Center for Infectious Disease"/>
            <person name="Wu L."/>
            <person name="Ma J."/>
        </authorList>
    </citation>
    <scope>NUCLEOTIDE SEQUENCE [LARGE SCALE GENOMIC DNA]</scope>
    <source>
        <strain evidence="3">ZS-35-S2</strain>
    </source>
</reference>
<organism evidence="2 3">
    <name type="scientific">Aureimonas populi</name>
    <dbReference type="NCBI Taxonomy" id="1701758"/>
    <lineage>
        <taxon>Bacteria</taxon>
        <taxon>Pseudomonadati</taxon>
        <taxon>Pseudomonadota</taxon>
        <taxon>Alphaproteobacteria</taxon>
        <taxon>Hyphomicrobiales</taxon>
        <taxon>Aurantimonadaceae</taxon>
        <taxon>Aureimonas</taxon>
    </lineage>
</organism>
<protein>
    <submittedName>
        <fullName evidence="2">Glycosyltransferase family 25 protein</fullName>
    </submittedName>
</protein>
<comment type="caution">
    <text evidence="2">The sequence shown here is derived from an EMBL/GenBank/DDBJ whole genome shotgun (WGS) entry which is preliminary data.</text>
</comment>
<dbReference type="CDD" id="cd06532">
    <property type="entry name" value="Glyco_transf_25"/>
    <property type="match status" value="1"/>
</dbReference>
<keyword evidence="3" id="KW-1185">Reference proteome</keyword>
<dbReference type="InterPro" id="IPR002654">
    <property type="entry name" value="Glyco_trans_25"/>
</dbReference>
<proteinExistence type="predicted"/>
<evidence type="ECO:0000259" key="1">
    <source>
        <dbReference type="Pfam" id="PF01755"/>
    </source>
</evidence>
<dbReference type="RefSeq" id="WP_209736596.1">
    <property type="nucleotide sequence ID" value="NZ_CP072611.1"/>
</dbReference>
<dbReference type="Pfam" id="PF01755">
    <property type="entry name" value="Glyco_transf_25"/>
    <property type="match status" value="1"/>
</dbReference>
<dbReference type="Proteomes" id="UP001597371">
    <property type="component" value="Unassembled WGS sequence"/>
</dbReference>